<keyword evidence="2" id="KW-1185">Reference proteome</keyword>
<dbReference type="AlphaFoldDB" id="A0AAV5VGB4"/>
<reference evidence="1" key="1">
    <citation type="submission" date="2023-10" db="EMBL/GenBank/DDBJ databases">
        <title>Genome assembly of Pristionchus species.</title>
        <authorList>
            <person name="Yoshida K."/>
            <person name="Sommer R.J."/>
        </authorList>
    </citation>
    <scope>NUCLEOTIDE SEQUENCE</scope>
    <source>
        <strain evidence="1">RS5133</strain>
    </source>
</reference>
<gene>
    <name evidence="1" type="ORF">PFISCL1PPCAC_9781</name>
</gene>
<accession>A0AAV5VGB4</accession>
<feature type="non-terminal residue" evidence="1">
    <location>
        <position position="110"/>
    </location>
</feature>
<proteinExistence type="predicted"/>
<comment type="caution">
    <text evidence="1">The sequence shown here is derived from an EMBL/GenBank/DDBJ whole genome shotgun (WGS) entry which is preliminary data.</text>
</comment>
<dbReference type="Proteomes" id="UP001432322">
    <property type="component" value="Unassembled WGS sequence"/>
</dbReference>
<evidence type="ECO:0000313" key="1">
    <source>
        <dbReference type="EMBL" id="GMT18484.1"/>
    </source>
</evidence>
<dbReference type="EMBL" id="BTSY01000003">
    <property type="protein sequence ID" value="GMT18484.1"/>
    <property type="molecule type" value="Genomic_DNA"/>
</dbReference>
<organism evidence="1 2">
    <name type="scientific">Pristionchus fissidentatus</name>
    <dbReference type="NCBI Taxonomy" id="1538716"/>
    <lineage>
        <taxon>Eukaryota</taxon>
        <taxon>Metazoa</taxon>
        <taxon>Ecdysozoa</taxon>
        <taxon>Nematoda</taxon>
        <taxon>Chromadorea</taxon>
        <taxon>Rhabditida</taxon>
        <taxon>Rhabditina</taxon>
        <taxon>Diplogasteromorpha</taxon>
        <taxon>Diplogasteroidea</taxon>
        <taxon>Neodiplogasteridae</taxon>
        <taxon>Pristionchus</taxon>
    </lineage>
</organism>
<name>A0AAV5VGB4_9BILA</name>
<feature type="non-terminal residue" evidence="1">
    <location>
        <position position="1"/>
    </location>
</feature>
<protein>
    <submittedName>
        <fullName evidence="1">Uncharacterized protein</fullName>
    </submittedName>
</protein>
<evidence type="ECO:0000313" key="2">
    <source>
        <dbReference type="Proteomes" id="UP001432322"/>
    </source>
</evidence>
<sequence>YPPLPNLNQTSTRVCSKYSSFLRYFLPSSQLSSDTVVIALEARQLHLNMILPSLLSKTATSLHHHISFLPNSTILPHTIDSMSHPYARHPNSSSDAPALHVLLSYWEPNE</sequence>